<proteinExistence type="predicted"/>
<dbReference type="AlphaFoldDB" id="A0A4Y9FBC8"/>
<dbReference type="PANTHER" id="PTHR37829:SF3">
    <property type="entry name" value="PROTEIN JAYE-RELATED"/>
    <property type="match status" value="1"/>
</dbReference>
<dbReference type="Proteomes" id="UP000297668">
    <property type="component" value="Unassembled WGS sequence"/>
</dbReference>
<dbReference type="PANTHER" id="PTHR37829">
    <property type="entry name" value="PHAGE-LIKE ELEMENT PBSX PROTEIN XKDT"/>
    <property type="match status" value="1"/>
</dbReference>
<evidence type="ECO:0000313" key="2">
    <source>
        <dbReference type="EMBL" id="TFU26142.1"/>
    </source>
</evidence>
<comment type="caution">
    <text evidence="2">The sequence shown here is derived from an EMBL/GenBank/DDBJ whole genome shotgun (WGS) entry which is preliminary data.</text>
</comment>
<sequence length="344" mass="36914">MPDLPVPTLEEATEELLRLLPEGFPVRNPDAYSAFGTYLRLAAQVGLDVRATLRALLPQLFVTTATGAWLDEHARGLGLERKEARAARLRVRVEASAPGAFPAGALFGVGELRYRAEGAFAPGAEVEVLAEAVGSRYNLPAGTRLQPVTVVPGVEALEVLEAVEPGLDRETDEELRARCILSWPALGRGSTYHAYMSWALEDPEVRKVVVIDAHPRGQGTVDVVVAPAQGLPSPGLLARVQALVDERRPLTVNALVRAPTPIPLHLHLRLHLEPGAPPLGVWEDRARLFVHGLGIGEAFWPSRLMDHLHDFGGLVAVEVLSPAGPVPVARDALLVPGNILVEAA</sequence>
<dbReference type="RefSeq" id="WP_135260259.1">
    <property type="nucleotide sequence ID" value="NZ_SJZF01000011.1"/>
</dbReference>
<dbReference type="Pfam" id="PF26078">
    <property type="entry name" value="Baseplate_J_M"/>
    <property type="match status" value="1"/>
</dbReference>
<evidence type="ECO:0000259" key="1">
    <source>
        <dbReference type="Pfam" id="PF26078"/>
    </source>
</evidence>
<gene>
    <name evidence="2" type="ORF">E0687_07045</name>
</gene>
<name>A0A4Y9FBC8_9DEIN</name>
<feature type="domain" description="Baseplate J-like central" evidence="1">
    <location>
        <begin position="188"/>
        <end position="257"/>
    </location>
</feature>
<dbReference type="InterPro" id="IPR052399">
    <property type="entry name" value="Phage_Baseplate_Assmbl_Protein"/>
</dbReference>
<organism evidence="2 3">
    <name type="scientific">Thermus tengchongensis</name>
    <dbReference type="NCBI Taxonomy" id="1214928"/>
    <lineage>
        <taxon>Bacteria</taxon>
        <taxon>Thermotogati</taxon>
        <taxon>Deinococcota</taxon>
        <taxon>Deinococci</taxon>
        <taxon>Thermales</taxon>
        <taxon>Thermaceae</taxon>
        <taxon>Thermus</taxon>
    </lineage>
</organism>
<dbReference type="InterPro" id="IPR058531">
    <property type="entry name" value="Baseplate_J_M"/>
</dbReference>
<evidence type="ECO:0000313" key="3">
    <source>
        <dbReference type="Proteomes" id="UP000297668"/>
    </source>
</evidence>
<dbReference type="EMBL" id="SJZF01000011">
    <property type="protein sequence ID" value="TFU26142.1"/>
    <property type="molecule type" value="Genomic_DNA"/>
</dbReference>
<protein>
    <recommendedName>
        <fullName evidence="1">Baseplate J-like central domain-containing protein</fullName>
    </recommendedName>
</protein>
<accession>A0A4Y9FBC8</accession>
<reference evidence="2 3" key="1">
    <citation type="submission" date="2019-03" db="EMBL/GenBank/DDBJ databases">
        <title>Thermus tengchongensis species for the arsenic transformation mechanism.</title>
        <authorList>
            <person name="Yuan G.C."/>
        </authorList>
    </citation>
    <scope>NUCLEOTIDE SEQUENCE [LARGE SCALE GENOMIC DNA]</scope>
    <source>
        <strain evidence="2 3">15W</strain>
    </source>
</reference>